<evidence type="ECO:0000313" key="1">
    <source>
        <dbReference type="EMBL" id="KAF3858378.1"/>
    </source>
</evidence>
<dbReference type="Proteomes" id="UP000518266">
    <property type="component" value="Unassembled WGS sequence"/>
</dbReference>
<name>A0A7J5ZDG0_DISMA</name>
<organism evidence="1 2">
    <name type="scientific">Dissostichus mawsoni</name>
    <name type="common">Antarctic cod</name>
    <dbReference type="NCBI Taxonomy" id="36200"/>
    <lineage>
        <taxon>Eukaryota</taxon>
        <taxon>Metazoa</taxon>
        <taxon>Chordata</taxon>
        <taxon>Craniata</taxon>
        <taxon>Vertebrata</taxon>
        <taxon>Euteleostomi</taxon>
        <taxon>Actinopterygii</taxon>
        <taxon>Neopterygii</taxon>
        <taxon>Teleostei</taxon>
        <taxon>Neoteleostei</taxon>
        <taxon>Acanthomorphata</taxon>
        <taxon>Eupercaria</taxon>
        <taxon>Perciformes</taxon>
        <taxon>Notothenioidei</taxon>
        <taxon>Nototheniidae</taxon>
        <taxon>Dissostichus</taxon>
    </lineage>
</organism>
<reference evidence="1 2" key="1">
    <citation type="submission" date="2020-03" db="EMBL/GenBank/DDBJ databases">
        <title>Dissostichus mawsoni Genome sequencing and assembly.</title>
        <authorList>
            <person name="Park H."/>
        </authorList>
    </citation>
    <scope>NUCLEOTIDE SEQUENCE [LARGE SCALE GENOMIC DNA]</scope>
    <source>
        <strain evidence="1">DM0001</strain>
        <tissue evidence="1">Muscle</tissue>
    </source>
</reference>
<proteinExistence type="predicted"/>
<protein>
    <submittedName>
        <fullName evidence="1">Uncharacterized protein</fullName>
    </submittedName>
</protein>
<gene>
    <name evidence="1" type="ORF">F7725_011579</name>
</gene>
<accession>A0A7J5ZDG0</accession>
<dbReference type="AlphaFoldDB" id="A0A7J5ZDG0"/>
<dbReference type="EMBL" id="JAAKFY010000004">
    <property type="protein sequence ID" value="KAF3858378.1"/>
    <property type="molecule type" value="Genomic_DNA"/>
</dbReference>
<sequence>MYLDEGFFLFEETPQILCVSFSFPLLFLVQLAQLLLSGGQVSAKLLQLAAPLTDHKGEPVGGVLKREGDIRLVSDPAHTHKKHKTSLVSKQHRFVYMFWFFKASGIAITIRAIHGVPLLLLALLLQPLEVPVGLGRLLQLQIFTAHQGVQTLKFSHSQDLYDQNQAYRDGLLVVGQDAAQSLQVSLLLPEGELQLLTWPSRSSTQRNFVFELCDAPLLLLQPSVSLCLGLLQSCFFSLKLRASLLKGALQILQNKEERVESVLKPGHIFSLSLVLSHTPLAGLQLQAEGEQGALHCQQLALQLGELYGLTDPLWSLKNEDTEPVQYGLDLELGLLQLSDTLPGRTLILVQLTLLLLNEAL</sequence>
<dbReference type="OrthoDB" id="10664194at2759"/>
<comment type="caution">
    <text evidence="1">The sequence shown here is derived from an EMBL/GenBank/DDBJ whole genome shotgun (WGS) entry which is preliminary data.</text>
</comment>
<keyword evidence="2" id="KW-1185">Reference proteome</keyword>
<evidence type="ECO:0000313" key="2">
    <source>
        <dbReference type="Proteomes" id="UP000518266"/>
    </source>
</evidence>